<dbReference type="InterPro" id="IPR059120">
    <property type="entry name" value="Cullin-like_AB"/>
</dbReference>
<dbReference type="InterPro" id="IPR036317">
    <property type="entry name" value="Cullin_homology_sf"/>
</dbReference>
<keyword evidence="3" id="KW-0498">Mitosis</keyword>
<evidence type="ECO:0000256" key="1">
    <source>
        <dbReference type="ARBA" id="ARBA00016068"/>
    </source>
</evidence>
<dbReference type="FunFam" id="1.20.1310.10:FF:000033">
    <property type="entry name" value="Anaphase-promoting complex subunit ApcB"/>
    <property type="match status" value="1"/>
</dbReference>
<evidence type="ECO:0000256" key="7">
    <source>
        <dbReference type="SAM" id="MobiDB-lite"/>
    </source>
</evidence>
<dbReference type="SUPFAM" id="SSF46785">
    <property type="entry name" value="Winged helix' DNA-binding domain"/>
    <property type="match status" value="1"/>
</dbReference>
<dbReference type="Gene3D" id="1.10.10.10">
    <property type="entry name" value="Winged helix-like DNA-binding domain superfamily/Winged helix DNA-binding domain"/>
    <property type="match status" value="1"/>
</dbReference>
<dbReference type="Pfam" id="PF26557">
    <property type="entry name" value="Cullin_AB"/>
    <property type="match status" value="1"/>
</dbReference>
<dbReference type="OrthoDB" id="5581181at2759"/>
<dbReference type="InterPro" id="IPR057975">
    <property type="entry name" value="TPR_ANAPC2"/>
</dbReference>
<protein>
    <recommendedName>
        <fullName evidence="1">Anaphase-promoting complex subunit 2</fullName>
    </recommendedName>
</protein>
<keyword evidence="10" id="KW-1185">Reference proteome</keyword>
<comment type="caution">
    <text evidence="9">The sequence shown here is derived from an EMBL/GenBank/DDBJ whole genome shotgun (WGS) entry which is preliminary data.</text>
</comment>
<dbReference type="InterPro" id="IPR036390">
    <property type="entry name" value="WH_DNA-bd_sf"/>
</dbReference>
<keyword evidence="4" id="KW-0833">Ubl conjugation pathway</keyword>
<dbReference type="SUPFAM" id="SSF75632">
    <property type="entry name" value="Cullin homology domain"/>
    <property type="match status" value="1"/>
</dbReference>
<keyword evidence="5" id="KW-0131">Cell cycle</keyword>
<comment type="similarity">
    <text evidence="6">Belongs to the cullin family.</text>
</comment>
<evidence type="ECO:0000313" key="10">
    <source>
        <dbReference type="Proteomes" id="UP000215305"/>
    </source>
</evidence>
<evidence type="ECO:0000259" key="8">
    <source>
        <dbReference type="PROSITE" id="PS50069"/>
    </source>
</evidence>
<dbReference type="Gene3D" id="1.20.1310.10">
    <property type="entry name" value="Cullin Repeats"/>
    <property type="match status" value="1"/>
</dbReference>
<dbReference type="InterPro" id="IPR044554">
    <property type="entry name" value="ANAPC2"/>
</dbReference>
<dbReference type="SMART" id="SM01013">
    <property type="entry name" value="APC2"/>
    <property type="match status" value="1"/>
</dbReference>
<evidence type="ECO:0000256" key="3">
    <source>
        <dbReference type="ARBA" id="ARBA00022776"/>
    </source>
</evidence>
<evidence type="ECO:0000256" key="6">
    <source>
        <dbReference type="PROSITE-ProRule" id="PRU00330"/>
    </source>
</evidence>
<dbReference type="Pfam" id="PF25773">
    <property type="entry name" value="TPR_ANAPC2"/>
    <property type="match status" value="1"/>
</dbReference>
<gene>
    <name evidence="9" type="ORF">CDV56_101361</name>
</gene>
<dbReference type="GO" id="GO:0007091">
    <property type="term" value="P:metaphase/anaphase transition of mitotic cell cycle"/>
    <property type="evidence" value="ECO:0007669"/>
    <property type="project" value="TreeGrafter"/>
</dbReference>
<sequence>MPSTISVSRKRVFGSVFPPTYFTTVAAPRLASAKSPSHSQSTERTDDQEQYDKGTWDRAWRVATAFLQLPSEGLADLTRLEDYGEFLQRWRGHTSFTREVKDALDYLVLPLAKGESLATEQQSILEWYRLEMRVHFLRNFHGVLTKVLDPSEDKGQLQTIVRILELARQLYFAPLVEYLLPLLNNADQARELRAMAYTFQMVVGYALPWSRVSDLLFRELTRDALIILGIDALDEEANFDDTVSVDNMEVDRQYSVSYQDWREEPSAEIRMQMMAEYEDVRVIATRERLLSLLRGLQLVGLGGDKAQKVFASVMDMMLTAFVESAYANQWEGPSLVTQHLRQWIENVFARLVVQVLAIINHDETESDASGCLDVSLADVEKWQEMGISRLGSLRTRELFDIIVEWPASSGAIEDLRHFSTHPAARYCLTQAFIKVLNQRLLHPGASTIDILRVYISIIRAFNLLDPKGVLLDRVARPIRRYLRDRDDTVKVIVGGLLADPADTDEPDLPSTGETLAELSAELAKAHQTSLRADSGELDWDDMNWMPDPVDAAPDYRKSKTSDVIGSLISLFESKETFVREMQNMLADRLLQKRAEFEQETSVLELLKVRFGDSALQACEVMLRDIFDSRRVDAVVRNDQGLVKQEEETKPELHAKILSHFFWPEFPAQEFKVPPEIAALQERYATGFGSLKQSRKLTWLNGMGQVTVELDLEDRVFVDEVTTWQATVIYAFGSGEAATKTVDELSAELGMSAALVRSACLFWVSKRILSEVQRNTFRVLEVLPNDDDKGGVGAAGVSATDDMGDASAETANAAAAADAAAAAAAKESAEAAAMEKMNLYWQFIVGMLTNQGAMPLQRIVMMLKIAVPGGFPFSNEELREFLAGMVAKGKLEIISGGNYKIIQ</sequence>
<name>A0A397FZZ1_ASPTH</name>
<dbReference type="EMBL" id="NKHU02000433">
    <property type="protein sequence ID" value="RHZ43369.1"/>
    <property type="molecule type" value="Genomic_DNA"/>
</dbReference>
<evidence type="ECO:0000313" key="9">
    <source>
        <dbReference type="EMBL" id="RHZ43369.1"/>
    </source>
</evidence>
<dbReference type="PANTHER" id="PTHR45957">
    <property type="entry name" value="ANAPHASE-PROMOTING COMPLEX SUBUNIT 2"/>
    <property type="match status" value="1"/>
</dbReference>
<evidence type="ECO:0000256" key="4">
    <source>
        <dbReference type="ARBA" id="ARBA00022786"/>
    </source>
</evidence>
<evidence type="ECO:0000256" key="5">
    <source>
        <dbReference type="ARBA" id="ARBA00023306"/>
    </source>
</evidence>
<dbReference type="GO" id="GO:0005680">
    <property type="term" value="C:anaphase-promoting complex"/>
    <property type="evidence" value="ECO:0007669"/>
    <property type="project" value="TreeGrafter"/>
</dbReference>
<dbReference type="PANTHER" id="PTHR45957:SF1">
    <property type="entry name" value="ANAPHASE-PROMOTING COMPLEX SUBUNIT 2"/>
    <property type="match status" value="1"/>
</dbReference>
<evidence type="ECO:0000256" key="2">
    <source>
        <dbReference type="ARBA" id="ARBA00022618"/>
    </source>
</evidence>
<dbReference type="GO" id="GO:0070979">
    <property type="term" value="P:protein K11-linked ubiquitination"/>
    <property type="evidence" value="ECO:0007669"/>
    <property type="project" value="TreeGrafter"/>
</dbReference>
<dbReference type="GO" id="GO:0031625">
    <property type="term" value="F:ubiquitin protein ligase binding"/>
    <property type="evidence" value="ECO:0007669"/>
    <property type="project" value="InterPro"/>
</dbReference>
<dbReference type="FunFam" id="1.10.10.10:FF:000409">
    <property type="entry name" value="Anaphase-promoting complex subunit ApcB"/>
    <property type="match status" value="1"/>
</dbReference>
<dbReference type="FunFam" id="3.30.230.130:FF:000013">
    <property type="entry name" value="Anaphase-promoting complex subunit ApcB, putative"/>
    <property type="match status" value="1"/>
</dbReference>
<feature type="domain" description="Cullin family profile" evidence="8">
    <location>
        <begin position="567"/>
        <end position="763"/>
    </location>
</feature>
<dbReference type="InterPro" id="IPR016158">
    <property type="entry name" value="Cullin_homology"/>
</dbReference>
<feature type="compositionally biased region" description="Basic and acidic residues" evidence="7">
    <location>
        <begin position="41"/>
        <end position="52"/>
    </location>
</feature>
<dbReference type="PROSITE" id="PS50069">
    <property type="entry name" value="CULLIN_2"/>
    <property type="match status" value="1"/>
</dbReference>
<feature type="region of interest" description="Disordered" evidence="7">
    <location>
        <begin position="32"/>
        <end position="52"/>
    </location>
</feature>
<dbReference type="GO" id="GO:0006511">
    <property type="term" value="P:ubiquitin-dependent protein catabolic process"/>
    <property type="evidence" value="ECO:0007669"/>
    <property type="project" value="InterPro"/>
</dbReference>
<dbReference type="STRING" id="41047.A0A397FZZ1"/>
<dbReference type="SMART" id="SM00182">
    <property type="entry name" value="CULLIN"/>
    <property type="match status" value="1"/>
</dbReference>
<dbReference type="GeneID" id="38123335"/>
<dbReference type="AlphaFoldDB" id="A0A397FZZ1"/>
<dbReference type="RefSeq" id="XP_026609725.1">
    <property type="nucleotide sequence ID" value="XM_026754980.1"/>
</dbReference>
<reference evidence="9" key="1">
    <citation type="submission" date="2018-08" db="EMBL/GenBank/DDBJ databases">
        <title>Draft genome sequence of azole-resistant Aspergillus thermomutatus (Neosartorya pseudofischeri) strain HMR AF 39, isolated from a human nasal aspirate.</title>
        <authorList>
            <person name="Parent-Michaud M."/>
            <person name="Dufresne P.J."/>
            <person name="Fournier E."/>
            <person name="Martineau C."/>
            <person name="Moreira S."/>
            <person name="Perkins V."/>
            <person name="De Repentigny L."/>
            <person name="Dufresne S.F."/>
        </authorList>
    </citation>
    <scope>NUCLEOTIDE SEQUENCE [LARGE SCALE GENOMIC DNA]</scope>
    <source>
        <strain evidence="9">HMR AF 39</strain>
    </source>
</reference>
<organism evidence="9 10">
    <name type="scientific">Aspergillus thermomutatus</name>
    <name type="common">Neosartorya pseudofischeri</name>
    <dbReference type="NCBI Taxonomy" id="41047"/>
    <lineage>
        <taxon>Eukaryota</taxon>
        <taxon>Fungi</taxon>
        <taxon>Dikarya</taxon>
        <taxon>Ascomycota</taxon>
        <taxon>Pezizomycotina</taxon>
        <taxon>Eurotiomycetes</taxon>
        <taxon>Eurotiomycetidae</taxon>
        <taxon>Eurotiales</taxon>
        <taxon>Aspergillaceae</taxon>
        <taxon>Aspergillus</taxon>
        <taxon>Aspergillus subgen. Fumigati</taxon>
    </lineage>
</organism>
<keyword evidence="2" id="KW-0132">Cell division</keyword>
<accession>A0A397FZZ1</accession>
<dbReference type="VEuPathDB" id="FungiDB:CDV56_101361"/>
<dbReference type="InterPro" id="IPR014786">
    <property type="entry name" value="ANAPC2_C"/>
</dbReference>
<dbReference type="InterPro" id="IPR036388">
    <property type="entry name" value="WH-like_DNA-bd_sf"/>
</dbReference>
<dbReference type="GO" id="GO:0051301">
    <property type="term" value="P:cell division"/>
    <property type="evidence" value="ECO:0007669"/>
    <property type="project" value="UniProtKB-KW"/>
</dbReference>
<dbReference type="Gene3D" id="3.30.230.130">
    <property type="entry name" value="Cullin, Chain C, Domain 2"/>
    <property type="match status" value="1"/>
</dbReference>
<dbReference type="Proteomes" id="UP000215305">
    <property type="component" value="Unassembled WGS sequence"/>
</dbReference>
<proteinExistence type="inferred from homology"/>
<dbReference type="Pfam" id="PF08672">
    <property type="entry name" value="ANAPC2"/>
    <property type="match status" value="1"/>
</dbReference>